<gene>
    <name evidence="1" type="ORF">ENSA5_43550</name>
</gene>
<evidence type="ECO:0000313" key="1">
    <source>
        <dbReference type="EMBL" id="PRP93260.1"/>
    </source>
</evidence>
<proteinExistence type="predicted"/>
<comment type="caution">
    <text evidence="1">The sequence shown here is derived from an EMBL/GenBank/DDBJ whole genome shotgun (WGS) entry which is preliminary data.</text>
</comment>
<reference evidence="1 2" key="1">
    <citation type="submission" date="2018-03" db="EMBL/GenBank/DDBJ databases">
        <title>Draft Genome Sequences of the Obligatory Marine Myxobacteria Enhygromyxa salina SWB005.</title>
        <authorList>
            <person name="Poehlein A."/>
            <person name="Moghaddam J.A."/>
            <person name="Harms H."/>
            <person name="Alanjari M."/>
            <person name="Koenig G.M."/>
            <person name="Daniel R."/>
            <person name="Schaeberle T.F."/>
        </authorList>
    </citation>
    <scope>NUCLEOTIDE SEQUENCE [LARGE SCALE GENOMIC DNA]</scope>
    <source>
        <strain evidence="1 2">SWB005</strain>
    </source>
</reference>
<dbReference type="Proteomes" id="UP000237968">
    <property type="component" value="Unassembled WGS sequence"/>
</dbReference>
<evidence type="ECO:0000313" key="2">
    <source>
        <dbReference type="Proteomes" id="UP000237968"/>
    </source>
</evidence>
<keyword evidence="2" id="KW-1185">Reference proteome</keyword>
<dbReference type="AlphaFoldDB" id="A0A2S9XKJ9"/>
<dbReference type="EMBL" id="PVNK01000188">
    <property type="protein sequence ID" value="PRP93260.1"/>
    <property type="molecule type" value="Genomic_DNA"/>
</dbReference>
<sequence>MLALLVAAVLLSERAHFPYDDASISYRYARNFAEGHGLDPGFDGGQQLFERAGVDLPAQAKYRRVWSRVARRLSNSRWAWRCR</sequence>
<accession>A0A2S9XKJ9</accession>
<name>A0A2S9XKJ9_9BACT</name>
<protein>
    <submittedName>
        <fullName evidence="1">Uncharacterized protein</fullName>
    </submittedName>
</protein>
<organism evidence="1 2">
    <name type="scientific">Enhygromyxa salina</name>
    <dbReference type="NCBI Taxonomy" id="215803"/>
    <lineage>
        <taxon>Bacteria</taxon>
        <taxon>Pseudomonadati</taxon>
        <taxon>Myxococcota</taxon>
        <taxon>Polyangia</taxon>
        <taxon>Nannocystales</taxon>
        <taxon>Nannocystaceae</taxon>
        <taxon>Enhygromyxa</taxon>
    </lineage>
</organism>